<proteinExistence type="predicted"/>
<accession>A0A852ZSA6</accession>
<dbReference type="PANTHER" id="PTHR43877">
    <property type="entry name" value="AMINOALKYLPHOSPHONATE N-ACETYLTRANSFERASE-RELATED-RELATED"/>
    <property type="match status" value="1"/>
</dbReference>
<name>A0A852ZSA6_9ACTN</name>
<reference evidence="4 5" key="1">
    <citation type="submission" date="2020-07" db="EMBL/GenBank/DDBJ databases">
        <title>Sequencing the genomes of 1000 actinobacteria strains.</title>
        <authorList>
            <person name="Klenk H.-P."/>
        </authorList>
    </citation>
    <scope>NUCLEOTIDE SEQUENCE [LARGE SCALE GENOMIC DNA]</scope>
    <source>
        <strain evidence="4 5">DSM 18448</strain>
    </source>
</reference>
<evidence type="ECO:0000256" key="2">
    <source>
        <dbReference type="ARBA" id="ARBA00023315"/>
    </source>
</evidence>
<dbReference type="AlphaFoldDB" id="A0A852ZSA6"/>
<evidence type="ECO:0000313" key="5">
    <source>
        <dbReference type="Proteomes" id="UP000579605"/>
    </source>
</evidence>
<keyword evidence="2" id="KW-0012">Acyltransferase</keyword>
<dbReference type="Gene3D" id="3.40.630.30">
    <property type="match status" value="1"/>
</dbReference>
<organism evidence="4 5">
    <name type="scientific">Actinopolymorpha rutila</name>
    <dbReference type="NCBI Taxonomy" id="446787"/>
    <lineage>
        <taxon>Bacteria</taxon>
        <taxon>Bacillati</taxon>
        <taxon>Actinomycetota</taxon>
        <taxon>Actinomycetes</taxon>
        <taxon>Propionibacteriales</taxon>
        <taxon>Actinopolymorphaceae</taxon>
        <taxon>Actinopolymorpha</taxon>
    </lineage>
</organism>
<feature type="domain" description="N-acetyltransferase" evidence="3">
    <location>
        <begin position="13"/>
        <end position="167"/>
    </location>
</feature>
<dbReference type="RefSeq" id="WP_179789743.1">
    <property type="nucleotide sequence ID" value="NZ_BAAARR010000005.1"/>
</dbReference>
<dbReference type="Proteomes" id="UP000579605">
    <property type="component" value="Unassembled WGS sequence"/>
</dbReference>
<evidence type="ECO:0000256" key="1">
    <source>
        <dbReference type="ARBA" id="ARBA00022679"/>
    </source>
</evidence>
<dbReference type="EMBL" id="JACBZH010000001">
    <property type="protein sequence ID" value="NYH92299.1"/>
    <property type="molecule type" value="Genomic_DNA"/>
</dbReference>
<dbReference type="InterPro" id="IPR016181">
    <property type="entry name" value="Acyl_CoA_acyltransferase"/>
</dbReference>
<dbReference type="PANTHER" id="PTHR43877:SF2">
    <property type="entry name" value="AMINOALKYLPHOSPHONATE N-ACETYLTRANSFERASE-RELATED"/>
    <property type="match status" value="1"/>
</dbReference>
<sequence length="171" mass="18789">MGTIHTGVVTMPLTVRDMTEADLPELACFYSRFSLAKMPAELERARTGIVDHVVVCTPAGVPVAKGAINWDEKPEAGVIWTLSVRAELRSIGIGTVLIQASEDRIRARGLSRAEIGVEENNPRARALYERLGYVAYGSELASWDQEEPDGTVRKYETTCTLLRKELRAGDA</sequence>
<dbReference type="PROSITE" id="PS51186">
    <property type="entry name" value="GNAT"/>
    <property type="match status" value="1"/>
</dbReference>
<gene>
    <name evidence="4" type="ORF">F4554_004937</name>
</gene>
<dbReference type="Pfam" id="PF00583">
    <property type="entry name" value="Acetyltransf_1"/>
    <property type="match status" value="1"/>
</dbReference>
<dbReference type="GO" id="GO:0016747">
    <property type="term" value="F:acyltransferase activity, transferring groups other than amino-acyl groups"/>
    <property type="evidence" value="ECO:0007669"/>
    <property type="project" value="InterPro"/>
</dbReference>
<protein>
    <submittedName>
        <fullName evidence="4">GNAT superfamily N-acetyltransferase</fullName>
    </submittedName>
</protein>
<keyword evidence="1 4" id="KW-0808">Transferase</keyword>
<dbReference type="CDD" id="cd04301">
    <property type="entry name" value="NAT_SF"/>
    <property type="match status" value="1"/>
</dbReference>
<comment type="caution">
    <text evidence="4">The sequence shown here is derived from an EMBL/GenBank/DDBJ whole genome shotgun (WGS) entry which is preliminary data.</text>
</comment>
<dbReference type="InterPro" id="IPR000182">
    <property type="entry name" value="GNAT_dom"/>
</dbReference>
<keyword evidence="5" id="KW-1185">Reference proteome</keyword>
<dbReference type="SUPFAM" id="SSF55729">
    <property type="entry name" value="Acyl-CoA N-acyltransferases (Nat)"/>
    <property type="match status" value="1"/>
</dbReference>
<dbReference type="InterPro" id="IPR050832">
    <property type="entry name" value="Bact_Acetyltransf"/>
</dbReference>
<evidence type="ECO:0000313" key="4">
    <source>
        <dbReference type="EMBL" id="NYH92299.1"/>
    </source>
</evidence>
<evidence type="ECO:0000259" key="3">
    <source>
        <dbReference type="PROSITE" id="PS51186"/>
    </source>
</evidence>